<feature type="chain" id="PRO_5038919987" description="DUF4352 domain-containing protein" evidence="2">
    <location>
        <begin position="16"/>
        <end position="345"/>
    </location>
</feature>
<evidence type="ECO:0000313" key="4">
    <source>
        <dbReference type="Proteomes" id="UP000663792"/>
    </source>
</evidence>
<organism evidence="3 4">
    <name type="scientific">Nakamurella leprariae</name>
    <dbReference type="NCBI Taxonomy" id="2803911"/>
    <lineage>
        <taxon>Bacteria</taxon>
        <taxon>Bacillati</taxon>
        <taxon>Actinomycetota</taxon>
        <taxon>Actinomycetes</taxon>
        <taxon>Nakamurellales</taxon>
        <taxon>Nakamurellaceae</taxon>
        <taxon>Nakamurella</taxon>
    </lineage>
</organism>
<reference evidence="3" key="1">
    <citation type="submission" date="2021-01" db="EMBL/GenBank/DDBJ databases">
        <title>YIM 132084 draft genome.</title>
        <authorList>
            <person name="An D."/>
        </authorList>
    </citation>
    <scope>NUCLEOTIDE SEQUENCE</scope>
    <source>
        <strain evidence="3">YIM 132084</strain>
    </source>
</reference>
<evidence type="ECO:0000313" key="3">
    <source>
        <dbReference type="EMBL" id="MBM9466982.1"/>
    </source>
</evidence>
<dbReference type="EMBL" id="JAERWK010000008">
    <property type="protein sequence ID" value="MBM9466982.1"/>
    <property type="molecule type" value="Genomic_DNA"/>
</dbReference>
<evidence type="ECO:0000256" key="1">
    <source>
        <dbReference type="SAM" id="MobiDB-lite"/>
    </source>
</evidence>
<feature type="region of interest" description="Disordered" evidence="1">
    <location>
        <begin position="22"/>
        <end position="62"/>
    </location>
</feature>
<accession>A0A938YAG0</accession>
<evidence type="ECO:0000256" key="2">
    <source>
        <dbReference type="SAM" id="SignalP"/>
    </source>
</evidence>
<feature type="signal peptide" evidence="2">
    <location>
        <begin position="1"/>
        <end position="15"/>
    </location>
</feature>
<proteinExistence type="predicted"/>
<dbReference type="AlphaFoldDB" id="A0A938YAG0"/>
<name>A0A938YAG0_9ACTN</name>
<sequence length="345" mass="35246">MVAALALAATATACATTPGQAVLASPGWGAESTETSRTTPTTSTRSTPTTSSTTTSTPTSTTAGFADDAVTVAFDETIQWTDGLSVSVTAPAAYTPSDSAVGSEDAAAAVRVTIKVVNNSAVVWDPGYSRVVATAAGAELEDIYDTANGITQLPYTQVLPGHELWFAFGFALADTDDAEDLQVAVSLGYDYDDGVFSTTATGGPDRTARAGEPSSEYLPVVEAFGTPFEWENGLSVAVSAPAPFTPTESAVGDEGPGEAVRVDVTVTNGSQEEFDPYLLFVTALSGKLEATEIFDGAGGLESTPYTAVAPGATVTFPIGFKVADPADLVVQVSPGSDYEPALFTG</sequence>
<keyword evidence="2" id="KW-0732">Signal</keyword>
<keyword evidence="4" id="KW-1185">Reference proteome</keyword>
<gene>
    <name evidence="3" type="ORF">JL106_06755</name>
</gene>
<feature type="compositionally biased region" description="Low complexity" evidence="1">
    <location>
        <begin position="31"/>
        <end position="62"/>
    </location>
</feature>
<evidence type="ECO:0008006" key="5">
    <source>
        <dbReference type="Google" id="ProtNLM"/>
    </source>
</evidence>
<dbReference type="RefSeq" id="WP_205259914.1">
    <property type="nucleotide sequence ID" value="NZ_JAERWK010000008.1"/>
</dbReference>
<comment type="caution">
    <text evidence="3">The sequence shown here is derived from an EMBL/GenBank/DDBJ whole genome shotgun (WGS) entry which is preliminary data.</text>
</comment>
<dbReference type="Proteomes" id="UP000663792">
    <property type="component" value="Unassembled WGS sequence"/>
</dbReference>
<protein>
    <recommendedName>
        <fullName evidence="5">DUF4352 domain-containing protein</fullName>
    </recommendedName>
</protein>